<dbReference type="SUPFAM" id="SSF53822">
    <property type="entry name" value="Periplasmic binding protein-like I"/>
    <property type="match status" value="1"/>
</dbReference>
<dbReference type="RefSeq" id="WP_110529200.1">
    <property type="nucleotide sequence ID" value="NZ_QKOE01000024.1"/>
</dbReference>
<dbReference type="InterPro" id="IPR051010">
    <property type="entry name" value="BCAA_transport"/>
</dbReference>
<dbReference type="EMBL" id="QKOE01000024">
    <property type="protein sequence ID" value="PZA14672.1"/>
    <property type="molecule type" value="Genomic_DNA"/>
</dbReference>
<dbReference type="InterPro" id="IPR028081">
    <property type="entry name" value="Leu-bd"/>
</dbReference>
<comment type="caution">
    <text evidence="5">The sequence shown here is derived from an EMBL/GenBank/DDBJ whole genome shotgun (WGS) entry which is preliminary data.</text>
</comment>
<feature type="domain" description="Leucine-binding protein" evidence="4">
    <location>
        <begin position="32"/>
        <end position="383"/>
    </location>
</feature>
<dbReference type="CDD" id="cd06338">
    <property type="entry name" value="PBP1_ABC_ligand_binding-like"/>
    <property type="match status" value="1"/>
</dbReference>
<reference evidence="5 6" key="1">
    <citation type="submission" date="2018-06" db="EMBL/GenBank/DDBJ databases">
        <title>Azoarcus communis strain SWub3 genome.</title>
        <authorList>
            <person name="Zorraquino Salvo V."/>
            <person name="Toubiana D."/>
            <person name="Blumwald E."/>
        </authorList>
    </citation>
    <scope>NUCLEOTIDE SEQUENCE [LARGE SCALE GENOMIC DNA]</scope>
    <source>
        <strain evidence="5 6">SWub3</strain>
    </source>
</reference>
<protein>
    <recommendedName>
        <fullName evidence="4">Leucine-binding protein domain-containing protein</fullName>
    </recommendedName>
</protein>
<evidence type="ECO:0000259" key="4">
    <source>
        <dbReference type="Pfam" id="PF13458"/>
    </source>
</evidence>
<gene>
    <name evidence="5" type="ORF">DNK49_20460</name>
</gene>
<dbReference type="PANTHER" id="PTHR30483:SF37">
    <property type="entry name" value="ABC TRANSPORTER SUBSTRATE-BINDING PROTEIN"/>
    <property type="match status" value="1"/>
</dbReference>
<feature type="signal peptide" evidence="3">
    <location>
        <begin position="1"/>
        <end position="27"/>
    </location>
</feature>
<dbReference type="OrthoDB" id="26870at2"/>
<name>A0A323UNX5_9RHOO</name>
<dbReference type="AlphaFoldDB" id="A0A323UNX5"/>
<evidence type="ECO:0000256" key="1">
    <source>
        <dbReference type="ARBA" id="ARBA00010062"/>
    </source>
</evidence>
<organism evidence="5 6">
    <name type="scientific">Parazoarcus communis SWub3 = DSM 12120</name>
    <dbReference type="NCBI Taxonomy" id="1121029"/>
    <lineage>
        <taxon>Bacteria</taxon>
        <taxon>Pseudomonadati</taxon>
        <taxon>Pseudomonadota</taxon>
        <taxon>Betaproteobacteria</taxon>
        <taxon>Rhodocyclales</taxon>
        <taxon>Zoogloeaceae</taxon>
        <taxon>Parazoarcus</taxon>
    </lineage>
</organism>
<dbReference type="PANTHER" id="PTHR30483">
    <property type="entry name" value="LEUCINE-SPECIFIC-BINDING PROTEIN"/>
    <property type="match status" value="1"/>
</dbReference>
<keyword evidence="2 3" id="KW-0732">Signal</keyword>
<feature type="chain" id="PRO_5016317127" description="Leucine-binding protein domain-containing protein" evidence="3">
    <location>
        <begin position="28"/>
        <end position="406"/>
    </location>
</feature>
<dbReference type="InterPro" id="IPR028082">
    <property type="entry name" value="Peripla_BP_I"/>
</dbReference>
<proteinExistence type="inferred from homology"/>
<evidence type="ECO:0000313" key="6">
    <source>
        <dbReference type="Proteomes" id="UP000248259"/>
    </source>
</evidence>
<dbReference type="Proteomes" id="UP000248259">
    <property type="component" value="Unassembled WGS sequence"/>
</dbReference>
<evidence type="ECO:0000256" key="2">
    <source>
        <dbReference type="ARBA" id="ARBA00022729"/>
    </source>
</evidence>
<comment type="similarity">
    <text evidence="1">Belongs to the leucine-binding protein family.</text>
</comment>
<dbReference type="Gene3D" id="3.40.50.2300">
    <property type="match status" value="2"/>
</dbReference>
<evidence type="ECO:0000313" key="5">
    <source>
        <dbReference type="EMBL" id="PZA14672.1"/>
    </source>
</evidence>
<dbReference type="Pfam" id="PF13458">
    <property type="entry name" value="Peripla_BP_6"/>
    <property type="match status" value="1"/>
</dbReference>
<sequence>MKTRFLRAAALATATLLPLAIAGNALAQEIKSIRIGAVAPKTGPLAGGAAMTQWPNVRLWVDQTNKAGGIMLSSIGKRVPVELIEYDDRTNNEDTVKAVERLATQDKADFIIAPYATGANLAAAPVFAKYGYPQLAVNSVTDRGPELGKRWPNSFWMLGGGTEMTTDQVRMLKKLQSDGKIGDTVAMSFVADGFGLDMANGARKALKDAGFKVVYDKSYPLGTQDLSPIINEVKALNPDVFLAFSYPPDTFGLTEQARIAGFNPKVFHTGVGTPFPDYRDRFGAATVEGVMGTGGWDPSTPRMQAYIEAHKALNGKEPDGWASSVTYASLEILTQAIERVGSLDRKAVIKELQTGRFDTVLGDFKFRNNIREQPWAVGQWQGGVFRAVAPHDKQGAVEPVMKPAWQ</sequence>
<evidence type="ECO:0000256" key="3">
    <source>
        <dbReference type="SAM" id="SignalP"/>
    </source>
</evidence>
<accession>A0A323UNX5</accession>
<keyword evidence="6" id="KW-1185">Reference proteome</keyword>